<dbReference type="GeneID" id="5726356"/>
<reference evidence="5 6" key="1">
    <citation type="journal article" date="2007" name="Science">
        <title>The Chlamydomonas genome reveals the evolution of key animal and plant functions.</title>
        <authorList>
            <person name="Merchant S.S."/>
            <person name="Prochnik S.E."/>
            <person name="Vallon O."/>
            <person name="Harris E.H."/>
            <person name="Karpowicz S.J."/>
            <person name="Witman G.B."/>
            <person name="Terry A."/>
            <person name="Salamov A."/>
            <person name="Fritz-Laylin L.K."/>
            <person name="Marechal-Drouard L."/>
            <person name="Marshall W.F."/>
            <person name="Qu L.H."/>
            <person name="Nelson D.R."/>
            <person name="Sanderfoot A.A."/>
            <person name="Spalding M.H."/>
            <person name="Kapitonov V.V."/>
            <person name="Ren Q."/>
            <person name="Ferris P."/>
            <person name="Lindquist E."/>
            <person name="Shapiro H."/>
            <person name="Lucas S.M."/>
            <person name="Grimwood J."/>
            <person name="Schmutz J."/>
            <person name="Cardol P."/>
            <person name="Cerutti H."/>
            <person name="Chanfreau G."/>
            <person name="Chen C.L."/>
            <person name="Cognat V."/>
            <person name="Croft M.T."/>
            <person name="Dent R."/>
            <person name="Dutcher S."/>
            <person name="Fernandez E."/>
            <person name="Fukuzawa H."/>
            <person name="Gonzalez-Ballester D."/>
            <person name="Gonzalez-Halphen D."/>
            <person name="Hallmann A."/>
            <person name="Hanikenne M."/>
            <person name="Hippler M."/>
            <person name="Inwood W."/>
            <person name="Jabbari K."/>
            <person name="Kalanon M."/>
            <person name="Kuras R."/>
            <person name="Lefebvre P.A."/>
            <person name="Lemaire S.D."/>
            <person name="Lobanov A.V."/>
            <person name="Lohr M."/>
            <person name="Manuell A."/>
            <person name="Meier I."/>
            <person name="Mets L."/>
            <person name="Mittag M."/>
            <person name="Mittelmeier T."/>
            <person name="Moroney J.V."/>
            <person name="Moseley J."/>
            <person name="Napoli C."/>
            <person name="Nedelcu A.M."/>
            <person name="Niyogi K."/>
            <person name="Novoselov S.V."/>
            <person name="Paulsen I.T."/>
            <person name="Pazour G."/>
            <person name="Purton S."/>
            <person name="Ral J.P."/>
            <person name="Riano-Pachon D.M."/>
            <person name="Riekhof W."/>
            <person name="Rymarquis L."/>
            <person name="Schroda M."/>
            <person name="Stern D."/>
            <person name="Umen J."/>
            <person name="Willows R."/>
            <person name="Wilson N."/>
            <person name="Zimmer S.L."/>
            <person name="Allmer J."/>
            <person name="Balk J."/>
            <person name="Bisova K."/>
            <person name="Chen C.J."/>
            <person name="Elias M."/>
            <person name="Gendler K."/>
            <person name="Hauser C."/>
            <person name="Lamb M.R."/>
            <person name="Ledford H."/>
            <person name="Long J.C."/>
            <person name="Minagawa J."/>
            <person name="Page M.D."/>
            <person name="Pan J."/>
            <person name="Pootakham W."/>
            <person name="Roje S."/>
            <person name="Rose A."/>
            <person name="Stahlberg E."/>
            <person name="Terauchi A.M."/>
            <person name="Yang P."/>
            <person name="Ball S."/>
            <person name="Bowler C."/>
            <person name="Dieckmann C.L."/>
            <person name="Gladyshev V.N."/>
            <person name="Green P."/>
            <person name="Jorgensen R."/>
            <person name="Mayfield S."/>
            <person name="Mueller-Roeber B."/>
            <person name="Rajamani S."/>
            <person name="Sayre R.T."/>
            <person name="Brokstein P."/>
            <person name="Dubchak I."/>
            <person name="Goodstein D."/>
            <person name="Hornick L."/>
            <person name="Huang Y.W."/>
            <person name="Jhaveri J."/>
            <person name="Luo Y."/>
            <person name="Martinez D."/>
            <person name="Ngau W.C."/>
            <person name="Otillar B."/>
            <person name="Poliakov A."/>
            <person name="Porter A."/>
            <person name="Szajkowski L."/>
            <person name="Werner G."/>
            <person name="Zhou K."/>
            <person name="Grigoriev I.V."/>
            <person name="Rokhsar D.S."/>
            <person name="Grossman A.R."/>
        </authorList>
    </citation>
    <scope>NUCLEOTIDE SEQUENCE [LARGE SCALE GENOMIC DNA]</scope>
    <source>
        <strain evidence="6">CC-503</strain>
    </source>
</reference>
<evidence type="ECO:0000259" key="4">
    <source>
        <dbReference type="Pfam" id="PF00561"/>
    </source>
</evidence>
<dbReference type="GO" id="GO:0006629">
    <property type="term" value="P:lipid metabolic process"/>
    <property type="evidence" value="ECO:0000318"/>
    <property type="project" value="GO_Central"/>
</dbReference>
<evidence type="ECO:0000256" key="2">
    <source>
        <dbReference type="ARBA" id="ARBA00023098"/>
    </source>
</evidence>
<keyword evidence="6" id="KW-1185">Reference proteome</keyword>
<evidence type="ECO:0000313" key="6">
    <source>
        <dbReference type="Proteomes" id="UP000006906"/>
    </source>
</evidence>
<dbReference type="PANTHER" id="PTHR11005">
    <property type="entry name" value="LYSOSOMAL ACID LIPASE-RELATED"/>
    <property type="match status" value="1"/>
</dbReference>
<evidence type="ECO:0000256" key="3">
    <source>
        <dbReference type="SAM" id="MobiDB-lite"/>
    </source>
</evidence>
<dbReference type="OrthoDB" id="9974421at2759"/>
<dbReference type="SUPFAM" id="SSF53474">
    <property type="entry name" value="alpha/beta-Hydrolases"/>
    <property type="match status" value="2"/>
</dbReference>
<proteinExistence type="predicted"/>
<feature type="region of interest" description="Disordered" evidence="3">
    <location>
        <begin position="27"/>
        <end position="51"/>
    </location>
</feature>
<dbReference type="KEGG" id="cre:CHLRE_07g316526v5"/>
<protein>
    <recommendedName>
        <fullName evidence="4">AB hydrolase-1 domain-containing protein</fullName>
    </recommendedName>
</protein>
<sequence>MHAPVLTVRSDGYHLALFRLVLNQPGRSGASPSSTPAWQQQPQRGGRPPRPPVLLHHGFPLSANAWLALPREEGLPYLLADRGYDVWILSERGSTHSLSHDSLSPNSKEFWRYTADDMALHDLPALADHVRAATGAPRIATLSWSAGGTMTFMYGSEAPAAAAERFCAHVALAPVVFPQRLRTPLFAGLSGSGADKALDHLDALRFPGAFAQAVLGPLCGGGAQPGPDAPLPPWGQLLLPYARRGGPAGLGSGGSGGGGGVDGRGDGGGGRPAACAAALLAAYGPVGRASVAGVEHIAEVAWPSTFGLEYASQFGQRTASLLGVTPVQLACARAVADFEPWLLHFAELGLPRKGSEGVDVTHPILAVADGELICALPQMYRRGPHDPMLLKYNYGVVCAPWHARGGDGSCNQAEYGSATTPQYNVSRYSIPTTIFTGGLDAVSVPWDSENVAAALKAAAAAPGGGGGGGALRRLVHLPSYGHVDLVWYDARPILDDVLRALQETC</sequence>
<dbReference type="AlphaFoldDB" id="A0A2K3DIQ2"/>
<name>A0A2K3DIQ2_CHLRE</name>
<gene>
    <name evidence="5" type="ORF">CHLRE_07g316526v5</name>
</gene>
<organism evidence="5 6">
    <name type="scientific">Chlamydomonas reinhardtii</name>
    <name type="common">Chlamydomonas smithii</name>
    <dbReference type="NCBI Taxonomy" id="3055"/>
    <lineage>
        <taxon>Eukaryota</taxon>
        <taxon>Viridiplantae</taxon>
        <taxon>Chlorophyta</taxon>
        <taxon>core chlorophytes</taxon>
        <taxon>Chlorophyceae</taxon>
        <taxon>CS clade</taxon>
        <taxon>Chlamydomonadales</taxon>
        <taxon>Chlamydomonadaceae</taxon>
        <taxon>Chlamydomonas</taxon>
    </lineage>
</organism>
<feature type="domain" description="AB hydrolase-1" evidence="4">
    <location>
        <begin position="51"/>
        <end position="159"/>
    </location>
</feature>
<dbReference type="EMBL" id="CM008968">
    <property type="protein sequence ID" value="PNW80408.1"/>
    <property type="molecule type" value="Genomic_DNA"/>
</dbReference>
<dbReference type="GO" id="GO:0016298">
    <property type="term" value="F:lipase activity"/>
    <property type="evidence" value="ECO:0000318"/>
    <property type="project" value="GO_Central"/>
</dbReference>
<dbReference type="RefSeq" id="XP_042922453.1">
    <property type="nucleotide sequence ID" value="XM_043063885.1"/>
</dbReference>
<keyword evidence="1" id="KW-0442">Lipid degradation</keyword>
<accession>A0A2K3DIQ2</accession>
<dbReference type="Gene3D" id="3.40.50.1820">
    <property type="entry name" value="alpha/beta hydrolase"/>
    <property type="match status" value="2"/>
</dbReference>
<dbReference type="Proteomes" id="UP000006906">
    <property type="component" value="Chromosome 7"/>
</dbReference>
<dbReference type="GO" id="GO:0016042">
    <property type="term" value="P:lipid catabolic process"/>
    <property type="evidence" value="ECO:0007669"/>
    <property type="project" value="UniProtKB-KW"/>
</dbReference>
<keyword evidence="2" id="KW-0443">Lipid metabolism</keyword>
<evidence type="ECO:0000313" key="5">
    <source>
        <dbReference type="EMBL" id="PNW80408.1"/>
    </source>
</evidence>
<dbReference type="InterPro" id="IPR000073">
    <property type="entry name" value="AB_hydrolase_1"/>
</dbReference>
<dbReference type="Pfam" id="PF00561">
    <property type="entry name" value="Abhydrolase_1"/>
    <property type="match status" value="1"/>
</dbReference>
<dbReference type="InParanoid" id="A0A2K3DIQ2"/>
<dbReference type="ExpressionAtlas" id="A0A2K3DIQ2">
    <property type="expression patterns" value="baseline and differential"/>
</dbReference>
<dbReference type="InterPro" id="IPR029058">
    <property type="entry name" value="AB_hydrolase_fold"/>
</dbReference>
<dbReference type="STRING" id="3055.A0A2K3DIQ2"/>
<evidence type="ECO:0000256" key="1">
    <source>
        <dbReference type="ARBA" id="ARBA00022963"/>
    </source>
</evidence>
<dbReference type="Gramene" id="PNW80408">
    <property type="protein sequence ID" value="PNW80408"/>
    <property type="gene ID" value="CHLRE_07g316526v5"/>
</dbReference>